<keyword evidence="10" id="KW-1185">Reference proteome</keyword>
<feature type="domain" description="TonB-dependent transporter Oar-like beta-barrel" evidence="8">
    <location>
        <begin position="240"/>
        <end position="308"/>
    </location>
</feature>
<keyword evidence="7" id="KW-0732">Signal</keyword>
<evidence type="ECO:0000256" key="3">
    <source>
        <dbReference type="ARBA" id="ARBA00022452"/>
    </source>
</evidence>
<dbReference type="InterPro" id="IPR037066">
    <property type="entry name" value="Plug_dom_sf"/>
</dbReference>
<protein>
    <submittedName>
        <fullName evidence="9">TonB-dependent receptor</fullName>
    </submittedName>
</protein>
<dbReference type="InterPro" id="IPR039426">
    <property type="entry name" value="TonB-dep_rcpt-like"/>
</dbReference>
<dbReference type="Pfam" id="PF25183">
    <property type="entry name" value="OMP_b-brl_4"/>
    <property type="match status" value="2"/>
</dbReference>
<sequence length="1040" mass="116594">MKHFYTFILLCGCVLLQAQLAWGQGATTAAMNGTIKDQSGTPLPGATIIAVHTPTNTQYVATTNSDGYYNIQNMRVGGPYTVRTSYVGYQEQRSENVNLALGQSARVDFTLSESSRELGEVEIVGERNDVFNQDRTGAATNVSREQIERLPTLSRSLQDFTRLTPQASGNSIGGSSNRYNNITIDGAVNNDVFGLSGSGTPGGSAGTQPISLDAIQEIQVVIAPYDVKQGNFTGGGINAVTRSGTNKFSGSVYGFGRNEDIIGKAVEGPRVKADEFKNYQYGVRIGGPIIPDKLFFFTNYDATRITEPVRFAPGSSESQIPLSAAQQIAEFVQETYGYDVGSFGGFDRDTESDKLFARLDWNITDKHSLTLRHNYVDAFQVSFSRSRNEARFGNNAYQFNSKTNSTVAELNSRISNEFSNNLIIGYSRIRENRDTFGQLFPQVTIFDPVGTLVFGSERSSTANELDQDIFEFTDNLSYLLGKHNFTVGTHNEFFKFRNLFINNLNGRWDFSTIEDFINNNPSRVRAGYSLSDDPRPAARFNAAQLGFYVQDEYTASEQLKLTLGLRVDIPVFPDEPERNTKLENDFAELYPGLRTDRTPSGQLLWAPRLGFNYTPTADRSFQIRGGTGIFTGRVPFVWMSNQFVNTGTILGTIDVRNPDEFIADPNQQTEAGPPVQTVEVNVINEDFKLPRVWRSNLAFDYTLPLGIIATVEGIYSKTLNDVVYRDLNLVDPIGTLSGPDNRNIFSDADNSRRRNEDYTNIILLDNTDKGYRYSLTGQLRKDFENGLNTSIAYTYGKSKDVNSGTSSTALSNYEFNQIVNNPNDPELEYSRYDVRHRIVGTGGYTFKFGESLATGISLFYQGQSGLPITFVYSQDLNGDGNIANDLIYVPRDQSEINLVPLTVSGTTYTPDQQWEALDALIRSDDYLSDRRGQYVERYGGRMPWTHQFDLRLFQDFYINAGENKHTFQLTFDVFNIGNLLNKDWGRQYFVSNNANEIIRFGGRDANNVPRFTFNPNNRIYNVSQFDSRWQGQLGLRYIFN</sequence>
<dbReference type="PANTHER" id="PTHR30069:SF46">
    <property type="entry name" value="OAR PROTEIN"/>
    <property type="match status" value="1"/>
</dbReference>
<dbReference type="SUPFAM" id="SSF56935">
    <property type="entry name" value="Porins"/>
    <property type="match status" value="1"/>
</dbReference>
<dbReference type="EMBL" id="JAAEAA010000004">
    <property type="protein sequence ID" value="NDK55134.1"/>
    <property type="molecule type" value="Genomic_DNA"/>
</dbReference>
<keyword evidence="2" id="KW-0813">Transport</keyword>
<dbReference type="SUPFAM" id="SSF49464">
    <property type="entry name" value="Carboxypeptidase regulatory domain-like"/>
    <property type="match status" value="1"/>
</dbReference>
<dbReference type="GO" id="GO:0009279">
    <property type="term" value="C:cell outer membrane"/>
    <property type="evidence" value="ECO:0007669"/>
    <property type="project" value="UniProtKB-SubCell"/>
</dbReference>
<dbReference type="GO" id="GO:0015344">
    <property type="term" value="F:siderophore uptake transmembrane transporter activity"/>
    <property type="evidence" value="ECO:0007669"/>
    <property type="project" value="TreeGrafter"/>
</dbReference>
<dbReference type="InterPro" id="IPR036942">
    <property type="entry name" value="Beta-barrel_TonB_sf"/>
</dbReference>
<dbReference type="Proteomes" id="UP000478546">
    <property type="component" value="Unassembled WGS sequence"/>
</dbReference>
<accession>A0A6B2H7P4</accession>
<dbReference type="Gene3D" id="2.40.170.20">
    <property type="entry name" value="TonB-dependent receptor, beta-barrel domain"/>
    <property type="match status" value="1"/>
</dbReference>
<keyword evidence="9" id="KW-0675">Receptor</keyword>
<feature type="chain" id="PRO_5025532897" evidence="7">
    <location>
        <begin position="24"/>
        <end position="1040"/>
    </location>
</feature>
<feature type="domain" description="TonB-dependent transporter Oar-like beta-barrel" evidence="8">
    <location>
        <begin position="349"/>
        <end position="981"/>
    </location>
</feature>
<dbReference type="GO" id="GO:0044718">
    <property type="term" value="P:siderophore transmembrane transport"/>
    <property type="evidence" value="ECO:0007669"/>
    <property type="project" value="TreeGrafter"/>
</dbReference>
<comment type="subcellular location">
    <subcellularLocation>
        <location evidence="1">Cell outer membrane</location>
        <topology evidence="1">Multi-pass membrane protein</topology>
    </subcellularLocation>
</comment>
<feature type="signal peptide" evidence="7">
    <location>
        <begin position="1"/>
        <end position="23"/>
    </location>
</feature>
<evidence type="ECO:0000256" key="6">
    <source>
        <dbReference type="ARBA" id="ARBA00023237"/>
    </source>
</evidence>
<dbReference type="RefSeq" id="WP_162345190.1">
    <property type="nucleotide sequence ID" value="NZ_JAAEAA010000004.1"/>
</dbReference>
<name>A0A6B2H7P4_9BACT</name>
<evidence type="ECO:0000256" key="1">
    <source>
        <dbReference type="ARBA" id="ARBA00004571"/>
    </source>
</evidence>
<organism evidence="9 10">
    <name type="scientific">Pontibacter fetidus</name>
    <dbReference type="NCBI Taxonomy" id="2700082"/>
    <lineage>
        <taxon>Bacteria</taxon>
        <taxon>Pseudomonadati</taxon>
        <taxon>Bacteroidota</taxon>
        <taxon>Cytophagia</taxon>
        <taxon>Cytophagales</taxon>
        <taxon>Hymenobacteraceae</taxon>
        <taxon>Pontibacter</taxon>
    </lineage>
</organism>
<evidence type="ECO:0000256" key="5">
    <source>
        <dbReference type="ARBA" id="ARBA00023136"/>
    </source>
</evidence>
<keyword evidence="4" id="KW-0812">Transmembrane</keyword>
<keyword evidence="6" id="KW-0998">Cell outer membrane</keyword>
<reference evidence="9 10" key="1">
    <citation type="submission" date="2020-01" db="EMBL/GenBank/DDBJ databases">
        <authorList>
            <person name="Kim M.K."/>
        </authorList>
    </citation>
    <scope>NUCLEOTIDE SEQUENCE [LARGE SCALE GENOMIC DNA]</scope>
    <source>
        <strain evidence="9 10">BT213</strain>
    </source>
</reference>
<dbReference type="Pfam" id="PF13620">
    <property type="entry name" value="CarboxypepD_reg"/>
    <property type="match status" value="1"/>
</dbReference>
<proteinExistence type="predicted"/>
<dbReference type="InterPro" id="IPR008969">
    <property type="entry name" value="CarboxyPept-like_regulatory"/>
</dbReference>
<evidence type="ECO:0000256" key="7">
    <source>
        <dbReference type="SAM" id="SignalP"/>
    </source>
</evidence>
<gene>
    <name evidence="9" type="ORF">GWO68_04305</name>
</gene>
<dbReference type="AlphaFoldDB" id="A0A6B2H7P4"/>
<dbReference type="Gene3D" id="2.60.40.1120">
    <property type="entry name" value="Carboxypeptidase-like, regulatory domain"/>
    <property type="match status" value="1"/>
</dbReference>
<dbReference type="InterPro" id="IPR057601">
    <property type="entry name" value="Oar-like_b-barrel"/>
</dbReference>
<comment type="caution">
    <text evidence="9">The sequence shown here is derived from an EMBL/GenBank/DDBJ whole genome shotgun (WGS) entry which is preliminary data.</text>
</comment>
<keyword evidence="5" id="KW-0472">Membrane</keyword>
<evidence type="ECO:0000256" key="2">
    <source>
        <dbReference type="ARBA" id="ARBA00022448"/>
    </source>
</evidence>
<dbReference type="PANTHER" id="PTHR30069">
    <property type="entry name" value="TONB-DEPENDENT OUTER MEMBRANE RECEPTOR"/>
    <property type="match status" value="1"/>
</dbReference>
<evidence type="ECO:0000313" key="9">
    <source>
        <dbReference type="EMBL" id="NDK55134.1"/>
    </source>
</evidence>
<dbReference type="Gene3D" id="2.170.130.10">
    <property type="entry name" value="TonB-dependent receptor, plug domain"/>
    <property type="match status" value="1"/>
</dbReference>
<evidence type="ECO:0000256" key="4">
    <source>
        <dbReference type="ARBA" id="ARBA00022692"/>
    </source>
</evidence>
<evidence type="ECO:0000313" key="10">
    <source>
        <dbReference type="Proteomes" id="UP000478546"/>
    </source>
</evidence>
<evidence type="ECO:0000259" key="8">
    <source>
        <dbReference type="Pfam" id="PF25183"/>
    </source>
</evidence>
<keyword evidence="3" id="KW-1134">Transmembrane beta strand</keyword>